<dbReference type="EMBL" id="JABCRI010000007">
    <property type="protein sequence ID" value="KAF8402706.1"/>
    <property type="molecule type" value="Genomic_DNA"/>
</dbReference>
<keyword evidence="2" id="KW-1185">Reference proteome</keyword>
<gene>
    <name evidence="1" type="ORF">HHK36_010794</name>
</gene>
<dbReference type="OrthoDB" id="1938526at2759"/>
<comment type="caution">
    <text evidence="1">The sequence shown here is derived from an EMBL/GenBank/DDBJ whole genome shotgun (WGS) entry which is preliminary data.</text>
</comment>
<dbReference type="Proteomes" id="UP000655225">
    <property type="component" value="Unassembled WGS sequence"/>
</dbReference>
<dbReference type="PANTHER" id="PTHR46872:SF5">
    <property type="entry name" value="MYB-LIKE DOMAIN-CONTAINING PROTEIN"/>
    <property type="match status" value="1"/>
</dbReference>
<dbReference type="PANTHER" id="PTHR46872">
    <property type="entry name" value="DNA BINDING PROTEIN"/>
    <property type="match status" value="1"/>
</dbReference>
<dbReference type="AlphaFoldDB" id="A0A835DGS2"/>
<evidence type="ECO:0000313" key="1">
    <source>
        <dbReference type="EMBL" id="KAF8402706.1"/>
    </source>
</evidence>
<evidence type="ECO:0000313" key="2">
    <source>
        <dbReference type="Proteomes" id="UP000655225"/>
    </source>
</evidence>
<reference evidence="1 2" key="1">
    <citation type="submission" date="2020-04" db="EMBL/GenBank/DDBJ databases">
        <title>Plant Genome Project.</title>
        <authorList>
            <person name="Zhang R.-G."/>
        </authorList>
    </citation>
    <scope>NUCLEOTIDE SEQUENCE [LARGE SCALE GENOMIC DNA]</scope>
    <source>
        <strain evidence="1">YNK0</strain>
        <tissue evidence="1">Leaf</tissue>
    </source>
</reference>
<proteinExistence type="predicted"/>
<organism evidence="1 2">
    <name type="scientific">Tetracentron sinense</name>
    <name type="common">Spur-leaf</name>
    <dbReference type="NCBI Taxonomy" id="13715"/>
    <lineage>
        <taxon>Eukaryota</taxon>
        <taxon>Viridiplantae</taxon>
        <taxon>Streptophyta</taxon>
        <taxon>Embryophyta</taxon>
        <taxon>Tracheophyta</taxon>
        <taxon>Spermatophyta</taxon>
        <taxon>Magnoliopsida</taxon>
        <taxon>Trochodendrales</taxon>
        <taxon>Trochodendraceae</taxon>
        <taxon>Tetracentron</taxon>
    </lineage>
</organism>
<protein>
    <submittedName>
        <fullName evidence="1">Uncharacterized protein</fullName>
    </submittedName>
</protein>
<sequence length="174" mass="20208">MNSISKGKSFWKTALKCFPSKNKESIVSYYLNVFVPRRRSMQMRSASEIINSDDDEADDTLKCMDSRKRYNMKTSYLIRRLLPSSDLVFNGSSRSQASPSCIFTCTKMDLQDRASITSYLIWHSVELEQGTSRDMVRKRSSAKFWNHEQKCRPEQILLKFSSRGRASVESPYEQ</sequence>
<accession>A0A835DGS2</accession>
<name>A0A835DGS2_TETSI</name>